<reference evidence="1 2" key="1">
    <citation type="submission" date="2019-04" db="EMBL/GenBank/DDBJ databases">
        <title>Friends and foes A comparative genomics study of 23 Aspergillus species from section Flavi.</title>
        <authorList>
            <consortium name="DOE Joint Genome Institute"/>
            <person name="Kjaerbolling I."/>
            <person name="Vesth T."/>
            <person name="Frisvad J.C."/>
            <person name="Nybo J.L."/>
            <person name="Theobald S."/>
            <person name="Kildgaard S."/>
            <person name="Isbrandt T."/>
            <person name="Kuo A."/>
            <person name="Sato A."/>
            <person name="Lyhne E.K."/>
            <person name="Kogle M.E."/>
            <person name="Wiebenga A."/>
            <person name="Kun R.S."/>
            <person name="Lubbers R.J."/>
            <person name="Makela M.R."/>
            <person name="Barry K."/>
            <person name="Chovatia M."/>
            <person name="Clum A."/>
            <person name="Daum C."/>
            <person name="Haridas S."/>
            <person name="He G."/>
            <person name="LaButti K."/>
            <person name="Lipzen A."/>
            <person name="Mondo S."/>
            <person name="Riley R."/>
            <person name="Salamov A."/>
            <person name="Simmons B.A."/>
            <person name="Magnuson J.K."/>
            <person name="Henrissat B."/>
            <person name="Mortensen U.H."/>
            <person name="Larsen T.O."/>
            <person name="Devries R.P."/>
            <person name="Grigoriev I.V."/>
            <person name="Machida M."/>
            <person name="Baker S.E."/>
            <person name="Andersen M.R."/>
        </authorList>
    </citation>
    <scope>NUCLEOTIDE SEQUENCE [LARGE SCALE GENOMIC DNA]</scope>
    <source>
        <strain evidence="1 2">IBT 18842</strain>
    </source>
</reference>
<dbReference type="AlphaFoldDB" id="A0A5N6TGS1"/>
<sequence length="60" mass="6443">MVVGQHSVAGLLPPTNCWAPSTHTHLTRSGSVGQTASYRVTIGNLPSRGFKKNKKVKNVK</sequence>
<protein>
    <submittedName>
        <fullName evidence="1">Uncharacterized protein</fullName>
    </submittedName>
</protein>
<dbReference type="Proteomes" id="UP000325780">
    <property type="component" value="Unassembled WGS sequence"/>
</dbReference>
<evidence type="ECO:0000313" key="1">
    <source>
        <dbReference type="EMBL" id="KAE8145526.1"/>
    </source>
</evidence>
<evidence type="ECO:0000313" key="2">
    <source>
        <dbReference type="Proteomes" id="UP000325780"/>
    </source>
</evidence>
<organism evidence="1 2">
    <name type="scientific">Aspergillus avenaceus</name>
    <dbReference type="NCBI Taxonomy" id="36643"/>
    <lineage>
        <taxon>Eukaryota</taxon>
        <taxon>Fungi</taxon>
        <taxon>Dikarya</taxon>
        <taxon>Ascomycota</taxon>
        <taxon>Pezizomycotina</taxon>
        <taxon>Eurotiomycetes</taxon>
        <taxon>Eurotiomycetidae</taxon>
        <taxon>Eurotiales</taxon>
        <taxon>Aspergillaceae</taxon>
        <taxon>Aspergillus</taxon>
        <taxon>Aspergillus subgen. Circumdati</taxon>
    </lineage>
</organism>
<name>A0A5N6TGS1_ASPAV</name>
<gene>
    <name evidence="1" type="ORF">BDV25DRAFT_164492</name>
</gene>
<dbReference type="EMBL" id="ML742337">
    <property type="protein sequence ID" value="KAE8145526.1"/>
    <property type="molecule type" value="Genomic_DNA"/>
</dbReference>
<keyword evidence="2" id="KW-1185">Reference proteome</keyword>
<proteinExistence type="predicted"/>
<accession>A0A5N6TGS1</accession>